<protein>
    <recommendedName>
        <fullName evidence="2">Transposase IS701-like DDE domain-containing protein</fullName>
    </recommendedName>
</protein>
<evidence type="ECO:0000313" key="3">
    <source>
        <dbReference type="EMBL" id="GHI33319.1"/>
    </source>
</evidence>
<gene>
    <name evidence="3" type="ORF">Sdagh_50490</name>
</gene>
<evidence type="ECO:0000256" key="1">
    <source>
        <dbReference type="SAM" id="MobiDB-lite"/>
    </source>
</evidence>
<organism evidence="3 4">
    <name type="scientific">Streptomyces daghestanicus</name>
    <dbReference type="NCBI Taxonomy" id="66885"/>
    <lineage>
        <taxon>Bacteria</taxon>
        <taxon>Bacillati</taxon>
        <taxon>Actinomycetota</taxon>
        <taxon>Actinomycetes</taxon>
        <taxon>Kitasatosporales</taxon>
        <taxon>Streptomycetaceae</taxon>
        <taxon>Streptomyces</taxon>
    </lineage>
</organism>
<dbReference type="Pfam" id="PF13546">
    <property type="entry name" value="DDE_5"/>
    <property type="match status" value="1"/>
</dbReference>
<dbReference type="Proteomes" id="UP001052655">
    <property type="component" value="Unassembled WGS sequence"/>
</dbReference>
<proteinExistence type="predicted"/>
<feature type="region of interest" description="Disordered" evidence="1">
    <location>
        <begin position="51"/>
        <end position="74"/>
    </location>
</feature>
<evidence type="ECO:0000313" key="4">
    <source>
        <dbReference type="Proteomes" id="UP001052655"/>
    </source>
</evidence>
<dbReference type="RefSeq" id="WP_226535713.1">
    <property type="nucleotide sequence ID" value="NZ_BMTC01000036.1"/>
</dbReference>
<dbReference type="EMBL" id="BNDX01000013">
    <property type="protein sequence ID" value="GHI33319.1"/>
    <property type="molecule type" value="Genomic_DNA"/>
</dbReference>
<accession>A0ABQ3Q7S5</accession>
<keyword evidence="4" id="KW-1185">Reference proteome</keyword>
<reference evidence="3" key="1">
    <citation type="submission" date="2024-05" db="EMBL/GenBank/DDBJ databases">
        <title>Whole genome shotgun sequence of Streptomyces daghestanicus NBRC 12762.</title>
        <authorList>
            <person name="Komaki H."/>
            <person name="Tamura T."/>
        </authorList>
    </citation>
    <scope>NUCLEOTIDE SEQUENCE</scope>
    <source>
        <strain evidence="3">NBRC 12762</strain>
    </source>
</reference>
<dbReference type="InterPro" id="IPR038721">
    <property type="entry name" value="IS701-like_DDE_dom"/>
</dbReference>
<name>A0ABQ3Q7S5_9ACTN</name>
<evidence type="ECO:0000259" key="2">
    <source>
        <dbReference type="Pfam" id="PF13546"/>
    </source>
</evidence>
<feature type="domain" description="Transposase IS701-like DDE" evidence="2">
    <location>
        <begin position="9"/>
        <end position="51"/>
    </location>
</feature>
<comment type="caution">
    <text evidence="3">The sequence shown here is derived from an EMBL/GenBank/DDBJ whole genome shotgun (WGS) entry which is preliminary data.</text>
</comment>
<sequence>MSVAVAIASAAEWTDEPDRCRRAGVPDDSVQQEKWRIALGLLDTLRRSGSEPYAAPSNLSAPNHVVDADDGKRNNECRNDYFCWCVKRRDDHSRFRQHSTPIRSVFMGYPDGGGEE</sequence>